<comment type="similarity">
    <text evidence="2 7">Belongs to the NSE4 family.</text>
</comment>
<keyword evidence="11" id="KW-1185">Reference proteome</keyword>
<protein>
    <recommendedName>
        <fullName evidence="7">Non-structural maintenance of chromosomes element 4</fullName>
    </recommendedName>
</protein>
<dbReference type="Pfam" id="PF08743">
    <property type="entry name" value="Nse4_C"/>
    <property type="match status" value="1"/>
</dbReference>
<dbReference type="InterPro" id="IPR014854">
    <property type="entry name" value="Nse4_C"/>
</dbReference>
<dbReference type="GO" id="GO:0005634">
    <property type="term" value="C:nucleus"/>
    <property type="evidence" value="ECO:0007669"/>
    <property type="project" value="UniProtKB-SubCell"/>
</dbReference>
<organism evidence="10 11">
    <name type="scientific">Asparagus officinalis</name>
    <name type="common">Garden asparagus</name>
    <dbReference type="NCBI Taxonomy" id="4686"/>
    <lineage>
        <taxon>Eukaryota</taxon>
        <taxon>Viridiplantae</taxon>
        <taxon>Streptophyta</taxon>
        <taxon>Embryophyta</taxon>
        <taxon>Tracheophyta</taxon>
        <taxon>Spermatophyta</taxon>
        <taxon>Magnoliopsida</taxon>
        <taxon>Liliopsida</taxon>
        <taxon>Asparagales</taxon>
        <taxon>Asparagaceae</taxon>
        <taxon>Asparagoideae</taxon>
        <taxon>Asparagus</taxon>
    </lineage>
</organism>
<dbReference type="InterPro" id="IPR027786">
    <property type="entry name" value="Nse4/EID"/>
</dbReference>
<evidence type="ECO:0000256" key="4">
    <source>
        <dbReference type="ARBA" id="ARBA00023172"/>
    </source>
</evidence>
<comment type="subcellular location">
    <subcellularLocation>
        <location evidence="1 7">Nucleus</location>
    </subcellularLocation>
</comment>
<accession>A0A5P1FMQ5</accession>
<comment type="subunit">
    <text evidence="7">Component of the SMC5-SMC6 complex.</text>
</comment>
<keyword evidence="3 7" id="KW-0227">DNA damage</keyword>
<evidence type="ECO:0000313" key="10">
    <source>
        <dbReference type="EMBL" id="ONK79023.1"/>
    </source>
</evidence>
<evidence type="ECO:0000256" key="6">
    <source>
        <dbReference type="ARBA" id="ARBA00023242"/>
    </source>
</evidence>
<keyword evidence="5 7" id="KW-0234">DNA repair</keyword>
<dbReference type="OMA" id="MEDKRQT"/>
<dbReference type="PANTHER" id="PTHR16140:SF0">
    <property type="entry name" value="NON-STRUCTURAL MAINTENANCE OF CHROMOSOMES ELEMENT 4"/>
    <property type="match status" value="1"/>
</dbReference>
<reference evidence="11" key="1">
    <citation type="journal article" date="2017" name="Nat. Commun.">
        <title>The asparagus genome sheds light on the origin and evolution of a young Y chromosome.</title>
        <authorList>
            <person name="Harkess A."/>
            <person name="Zhou J."/>
            <person name="Xu C."/>
            <person name="Bowers J.E."/>
            <person name="Van der Hulst R."/>
            <person name="Ayyampalayam S."/>
            <person name="Mercati F."/>
            <person name="Riccardi P."/>
            <person name="McKain M.R."/>
            <person name="Kakrana A."/>
            <person name="Tang H."/>
            <person name="Ray J."/>
            <person name="Groenendijk J."/>
            <person name="Arikit S."/>
            <person name="Mathioni S.M."/>
            <person name="Nakano M."/>
            <person name="Shan H."/>
            <person name="Telgmann-Rauber A."/>
            <person name="Kanno A."/>
            <person name="Yue Z."/>
            <person name="Chen H."/>
            <person name="Li W."/>
            <person name="Chen Y."/>
            <person name="Xu X."/>
            <person name="Zhang Y."/>
            <person name="Luo S."/>
            <person name="Chen H."/>
            <person name="Gao J."/>
            <person name="Mao Z."/>
            <person name="Pires J.C."/>
            <person name="Luo M."/>
            <person name="Kudrna D."/>
            <person name="Wing R.A."/>
            <person name="Meyers B.C."/>
            <person name="Yi K."/>
            <person name="Kong H."/>
            <person name="Lavrijsen P."/>
            <person name="Sunseri F."/>
            <person name="Falavigna A."/>
            <person name="Ye Y."/>
            <person name="Leebens-Mack J.H."/>
            <person name="Chen G."/>
        </authorList>
    </citation>
    <scope>NUCLEOTIDE SEQUENCE [LARGE SCALE GENOMIC DNA]</scope>
    <source>
        <strain evidence="11">cv. DH0086</strain>
    </source>
</reference>
<dbReference type="GO" id="GO:0030915">
    <property type="term" value="C:Smc5-Smc6 complex"/>
    <property type="evidence" value="ECO:0007669"/>
    <property type="project" value="UniProtKB-UniRule"/>
</dbReference>
<keyword evidence="4 7" id="KW-0233">DNA recombination</keyword>
<dbReference type="OrthoDB" id="361242at2759"/>
<feature type="region of interest" description="Disordered" evidence="8">
    <location>
        <begin position="301"/>
        <end position="368"/>
    </location>
</feature>
<dbReference type="Gramene" id="ONK79023">
    <property type="protein sequence ID" value="ONK79023"/>
    <property type="gene ID" value="A4U43_C01F2080"/>
</dbReference>
<comment type="function">
    <text evidence="7">Component of the SMC5-SMC6 complex, that promotes sister chromatid alignment after DNA damage and facilitates double-stranded DNA breaks (DSBs) repair via homologous recombination between sister chromatids.</text>
</comment>
<evidence type="ECO:0000256" key="2">
    <source>
        <dbReference type="ARBA" id="ARBA00008997"/>
    </source>
</evidence>
<dbReference type="PANTHER" id="PTHR16140">
    <property type="entry name" value="NON-STRUCTURAL MAINTENANCE OF CHROMOSOMES ELEMENT 4"/>
    <property type="match status" value="1"/>
</dbReference>
<feature type="compositionally biased region" description="Polar residues" evidence="8">
    <location>
        <begin position="301"/>
        <end position="318"/>
    </location>
</feature>
<dbReference type="GO" id="GO:0006310">
    <property type="term" value="P:DNA recombination"/>
    <property type="evidence" value="ECO:0007669"/>
    <property type="project" value="UniProtKB-UniRule"/>
</dbReference>
<evidence type="ECO:0000256" key="5">
    <source>
        <dbReference type="ARBA" id="ARBA00023204"/>
    </source>
</evidence>
<dbReference type="Proteomes" id="UP000243459">
    <property type="component" value="Chromosome 1"/>
</dbReference>
<name>A0A5P1FMQ5_ASPOF</name>
<sequence>MAKEVKMAKREVVEDEREQCSAERRCIRSEYLNIKNLISDKKDDIMSVDSDKFDSIISEVETLHQFVEKPREQVADAEALLDIANTLVAAFSSEKNGVTPSDFVTALIRKFGMKTGTKSMHTGLNSVSWADIGFSVSYIFKKAPSCCTMVGPMKTEIKQRASVSRRKRLRPTESSRPELLAANEEQAKSDTDKKMVTMFEILIKKRSVRLESLVLNRSSFAQTIENIFALSFLVKDGRVEITMNDNGDHLVLPRNAPAASAVTSGLVCYRHFVFRFDYEDWKLMAECVEVGDELMPHRCNSDTVTRNSRTGEQTQGYSHVQVPTPIKKFSRNHGLVTPENSVGNGSPEPKDADGSDSSQTRKRQCLFS</sequence>
<evidence type="ECO:0000256" key="3">
    <source>
        <dbReference type="ARBA" id="ARBA00022763"/>
    </source>
</evidence>
<evidence type="ECO:0000259" key="9">
    <source>
        <dbReference type="Pfam" id="PF08743"/>
    </source>
</evidence>
<keyword evidence="6 7" id="KW-0539">Nucleus</keyword>
<dbReference type="GO" id="GO:0006281">
    <property type="term" value="P:DNA repair"/>
    <property type="evidence" value="ECO:0007669"/>
    <property type="project" value="UniProtKB-UniRule"/>
</dbReference>
<feature type="domain" description="Non-structural maintenance of chromosome element 4 C-terminal" evidence="9">
    <location>
        <begin position="208"/>
        <end position="295"/>
    </location>
</feature>
<evidence type="ECO:0000313" key="11">
    <source>
        <dbReference type="Proteomes" id="UP000243459"/>
    </source>
</evidence>
<dbReference type="EMBL" id="CM007381">
    <property type="protein sequence ID" value="ONK79023.1"/>
    <property type="molecule type" value="Genomic_DNA"/>
</dbReference>
<evidence type="ECO:0000256" key="7">
    <source>
        <dbReference type="RuleBase" id="RU365071"/>
    </source>
</evidence>
<gene>
    <name evidence="10" type="ORF">A4U43_C01F2080</name>
</gene>
<dbReference type="AlphaFoldDB" id="A0A5P1FMQ5"/>
<feature type="region of interest" description="Disordered" evidence="8">
    <location>
        <begin position="160"/>
        <end position="187"/>
    </location>
</feature>
<proteinExistence type="inferred from homology"/>
<evidence type="ECO:0000256" key="1">
    <source>
        <dbReference type="ARBA" id="ARBA00004123"/>
    </source>
</evidence>
<evidence type="ECO:0000256" key="8">
    <source>
        <dbReference type="SAM" id="MobiDB-lite"/>
    </source>
</evidence>